<accession>A0A0L0QMH0</accession>
<dbReference type="GeneID" id="66871116"/>
<protein>
    <recommendedName>
        <fullName evidence="3">Atypical membrane-integrating protein (Mistic protein)</fullName>
    </recommendedName>
</protein>
<evidence type="ECO:0000313" key="1">
    <source>
        <dbReference type="EMBL" id="KNE19802.1"/>
    </source>
</evidence>
<reference evidence="2" key="1">
    <citation type="submission" date="2015-07" db="EMBL/GenBank/DDBJ databases">
        <title>Fjat-10053 dsm26.</title>
        <authorList>
            <person name="Liu B."/>
            <person name="Wang J."/>
            <person name="Zhu Y."/>
            <person name="Liu G."/>
            <person name="Chen Q."/>
            <person name="Chen Z."/>
            <person name="Lan J."/>
            <person name="Che J."/>
            <person name="Ge C."/>
            <person name="Shi H."/>
            <person name="Pan Z."/>
            <person name="Liu X."/>
        </authorList>
    </citation>
    <scope>NUCLEOTIDE SEQUENCE [LARGE SCALE GENOMIC DNA]</scope>
    <source>
        <strain evidence="2">DSM 26</strain>
    </source>
</reference>
<dbReference type="InterPro" id="IPR038193">
    <property type="entry name" value="Mistic_sf"/>
</dbReference>
<organism evidence="1 2">
    <name type="scientific">Virgibacillus pantothenticus</name>
    <dbReference type="NCBI Taxonomy" id="1473"/>
    <lineage>
        <taxon>Bacteria</taxon>
        <taxon>Bacillati</taxon>
        <taxon>Bacillota</taxon>
        <taxon>Bacilli</taxon>
        <taxon>Bacillales</taxon>
        <taxon>Bacillaceae</taxon>
        <taxon>Virgibacillus</taxon>
    </lineage>
</organism>
<keyword evidence="2" id="KW-1185">Reference proteome</keyword>
<dbReference type="AlphaFoldDB" id="A0A0L0QMH0"/>
<gene>
    <name evidence="1" type="ORF">AFK71_15365</name>
</gene>
<dbReference type="Proteomes" id="UP000036780">
    <property type="component" value="Unassembled WGS sequence"/>
</dbReference>
<dbReference type="InterPro" id="IPR021078">
    <property type="entry name" value="Membrane-integrating_Mistic"/>
</dbReference>
<comment type="caution">
    <text evidence="1">The sequence shown here is derived from an EMBL/GenBank/DDBJ whole genome shotgun (WGS) entry which is preliminary data.</text>
</comment>
<dbReference type="EMBL" id="LGTO01000007">
    <property type="protein sequence ID" value="KNE19802.1"/>
    <property type="molecule type" value="Genomic_DNA"/>
</dbReference>
<dbReference type="OrthoDB" id="2898399at2"/>
<dbReference type="Gene3D" id="1.10.220.90">
    <property type="entry name" value="Mistic"/>
    <property type="match status" value="1"/>
</dbReference>
<proteinExistence type="predicted"/>
<evidence type="ECO:0008006" key="3">
    <source>
        <dbReference type="Google" id="ProtNLM"/>
    </source>
</evidence>
<dbReference type="Pfam" id="PF11458">
    <property type="entry name" value="Mistic"/>
    <property type="match status" value="1"/>
</dbReference>
<sequence>MKATEIESKQFDKALDTFIELYNNLEPDVPLIQFTDDVVEQIEAAKQAYGEEVIHEKINSIVREALSWTTLTKEMQEMDAQE</sequence>
<evidence type="ECO:0000313" key="2">
    <source>
        <dbReference type="Proteomes" id="UP000036780"/>
    </source>
</evidence>
<dbReference type="PATRIC" id="fig|1473.5.peg.1738"/>
<name>A0A0L0QMH0_VIRPA</name>
<dbReference type="RefSeq" id="WP_050352358.1">
    <property type="nucleotide sequence ID" value="NZ_BOSN01000008.1"/>
</dbReference>